<name>A0A381TJ16_9ZZZZ</name>
<feature type="non-terminal residue" evidence="2">
    <location>
        <position position="1"/>
    </location>
</feature>
<gene>
    <name evidence="2" type="ORF">METZ01_LOCUS68950</name>
</gene>
<reference evidence="2" key="1">
    <citation type="submission" date="2018-05" db="EMBL/GenBank/DDBJ databases">
        <authorList>
            <person name="Lanie J.A."/>
            <person name="Ng W.-L."/>
            <person name="Kazmierczak K.M."/>
            <person name="Andrzejewski T.M."/>
            <person name="Davidsen T.M."/>
            <person name="Wayne K.J."/>
            <person name="Tettelin H."/>
            <person name="Glass J.I."/>
            <person name="Rusch D."/>
            <person name="Podicherti R."/>
            <person name="Tsui H.-C.T."/>
            <person name="Winkler M.E."/>
        </authorList>
    </citation>
    <scope>NUCLEOTIDE SEQUENCE</scope>
</reference>
<dbReference type="Pfam" id="PF00378">
    <property type="entry name" value="ECH_1"/>
    <property type="match status" value="1"/>
</dbReference>
<feature type="non-terminal residue" evidence="2">
    <location>
        <position position="178"/>
    </location>
</feature>
<dbReference type="Gene3D" id="3.90.226.10">
    <property type="entry name" value="2-enoyl-CoA Hydratase, Chain A, domain 1"/>
    <property type="match status" value="1"/>
</dbReference>
<dbReference type="PANTHER" id="PTHR43802">
    <property type="entry name" value="ENOYL-COA HYDRATASE"/>
    <property type="match status" value="1"/>
</dbReference>
<dbReference type="EMBL" id="UINC01004682">
    <property type="protein sequence ID" value="SVA16096.1"/>
    <property type="molecule type" value="Genomic_DNA"/>
</dbReference>
<evidence type="ECO:0000313" key="2">
    <source>
        <dbReference type="EMBL" id="SVA16096.1"/>
    </source>
</evidence>
<dbReference type="InterPro" id="IPR001753">
    <property type="entry name" value="Enoyl-CoA_hydra/iso"/>
</dbReference>
<evidence type="ECO:0008006" key="3">
    <source>
        <dbReference type="Google" id="ProtNLM"/>
    </source>
</evidence>
<accession>A0A381TJ16</accession>
<dbReference type="CDD" id="cd06558">
    <property type="entry name" value="crotonase-like"/>
    <property type="match status" value="1"/>
</dbReference>
<protein>
    <recommendedName>
        <fullName evidence="3">Enoyl-CoA hydratase</fullName>
    </recommendedName>
</protein>
<proteinExistence type="inferred from homology"/>
<organism evidence="2">
    <name type="scientific">marine metagenome</name>
    <dbReference type="NCBI Taxonomy" id="408172"/>
    <lineage>
        <taxon>unclassified sequences</taxon>
        <taxon>metagenomes</taxon>
        <taxon>ecological metagenomes</taxon>
    </lineage>
</organism>
<dbReference type="PANTHER" id="PTHR43802:SF1">
    <property type="entry name" value="IP11341P-RELATED"/>
    <property type="match status" value="1"/>
</dbReference>
<dbReference type="AlphaFoldDB" id="A0A381TJ16"/>
<dbReference type="SUPFAM" id="SSF52096">
    <property type="entry name" value="ClpP/crotonase"/>
    <property type="match status" value="1"/>
</dbReference>
<sequence length="178" mass="19525">VDEPEVLLDIKGSVAILTLNRPKVLNALSRSLQLTLEKYILQLENDDKVNCIIITGTGEKAFSAGGDIHEMDKLSKMNNPPPDHPSSKWYTWRLMNCAKPLVGAINGLAFGGAALMASSFDIRIGTNNTSFKFLAATYGRLNSSWTLPAQIGWPKAKELLFTGRQVMAEEAYEIGLLN</sequence>
<comment type="similarity">
    <text evidence="1">Belongs to the enoyl-CoA hydratase/isomerase family.</text>
</comment>
<evidence type="ECO:0000256" key="1">
    <source>
        <dbReference type="ARBA" id="ARBA00005254"/>
    </source>
</evidence>
<dbReference type="InterPro" id="IPR029045">
    <property type="entry name" value="ClpP/crotonase-like_dom_sf"/>
</dbReference>